<evidence type="ECO:0000313" key="2">
    <source>
        <dbReference type="EMBL" id="KAK2709867.1"/>
    </source>
</evidence>
<feature type="chain" id="PRO_5041680226" evidence="1">
    <location>
        <begin position="17"/>
        <end position="141"/>
    </location>
</feature>
<sequence>MLLVTNGVWLLTQAVAWEKFEDEIMDELKNRDEKSREKRAIYVNNKLPIDMSLFVNLPISVAFRSVLEGRSARAAASPTEDSKMEHTYDPVIYRPNLKKLDAYFTYLEIKEEVCRQRFLCEMGLDTERFGPIYNLFKNQLR</sequence>
<organism evidence="2 3">
    <name type="scientific">Artemia franciscana</name>
    <name type="common">Brine shrimp</name>
    <name type="synonym">Artemia sanfranciscana</name>
    <dbReference type="NCBI Taxonomy" id="6661"/>
    <lineage>
        <taxon>Eukaryota</taxon>
        <taxon>Metazoa</taxon>
        <taxon>Ecdysozoa</taxon>
        <taxon>Arthropoda</taxon>
        <taxon>Crustacea</taxon>
        <taxon>Branchiopoda</taxon>
        <taxon>Anostraca</taxon>
        <taxon>Artemiidae</taxon>
        <taxon>Artemia</taxon>
    </lineage>
</organism>
<keyword evidence="1" id="KW-0732">Signal</keyword>
<evidence type="ECO:0000256" key="1">
    <source>
        <dbReference type="SAM" id="SignalP"/>
    </source>
</evidence>
<accession>A0AA88HRX3</accession>
<gene>
    <name evidence="2" type="ORF">QYM36_013521</name>
</gene>
<name>A0AA88HRX3_ARTSF</name>
<comment type="caution">
    <text evidence="2">The sequence shown here is derived from an EMBL/GenBank/DDBJ whole genome shotgun (WGS) entry which is preliminary data.</text>
</comment>
<proteinExistence type="predicted"/>
<keyword evidence="3" id="KW-1185">Reference proteome</keyword>
<feature type="signal peptide" evidence="1">
    <location>
        <begin position="1"/>
        <end position="16"/>
    </location>
</feature>
<dbReference type="Proteomes" id="UP001187531">
    <property type="component" value="Unassembled WGS sequence"/>
</dbReference>
<dbReference type="AlphaFoldDB" id="A0AA88HRX3"/>
<evidence type="ECO:0000313" key="3">
    <source>
        <dbReference type="Proteomes" id="UP001187531"/>
    </source>
</evidence>
<reference evidence="2" key="1">
    <citation type="submission" date="2023-07" db="EMBL/GenBank/DDBJ databases">
        <title>Chromosome-level genome assembly of Artemia franciscana.</title>
        <authorList>
            <person name="Jo E."/>
        </authorList>
    </citation>
    <scope>NUCLEOTIDE SEQUENCE</scope>
    <source>
        <tissue evidence="2">Whole body</tissue>
    </source>
</reference>
<dbReference type="EMBL" id="JAVRJZ010000017">
    <property type="protein sequence ID" value="KAK2709867.1"/>
    <property type="molecule type" value="Genomic_DNA"/>
</dbReference>
<protein>
    <submittedName>
        <fullName evidence="2">Uncharacterized protein</fullName>
    </submittedName>
</protein>